<dbReference type="Proteomes" id="UP001596501">
    <property type="component" value="Unassembled WGS sequence"/>
</dbReference>
<dbReference type="InterPro" id="IPR047769">
    <property type="entry name" value="MFS_ArsJ"/>
</dbReference>
<gene>
    <name evidence="2" type="primary">arsJ</name>
    <name evidence="2" type="ORF">ACFQPB_12875</name>
</gene>
<dbReference type="Gene3D" id="1.20.1250.20">
    <property type="entry name" value="MFS general substrate transporter like domains"/>
    <property type="match status" value="2"/>
</dbReference>
<keyword evidence="1" id="KW-0812">Transmembrane</keyword>
<feature type="transmembrane region" description="Helical" evidence="1">
    <location>
        <begin position="380"/>
        <end position="401"/>
    </location>
</feature>
<feature type="transmembrane region" description="Helical" evidence="1">
    <location>
        <begin position="12"/>
        <end position="34"/>
    </location>
</feature>
<feature type="transmembrane region" description="Helical" evidence="1">
    <location>
        <begin position="288"/>
        <end position="309"/>
    </location>
</feature>
<evidence type="ECO:0000313" key="3">
    <source>
        <dbReference type="Proteomes" id="UP001596501"/>
    </source>
</evidence>
<dbReference type="PANTHER" id="PTHR23547">
    <property type="entry name" value="MAJOR FACILITATOR SUPERFAMILY DOMAIN, GENERAL SUBSTRATE TRANSPORTER"/>
    <property type="match status" value="1"/>
</dbReference>
<protein>
    <submittedName>
        <fullName evidence="2">Organoarsenical effux MFS transporter ArsJ</fullName>
    </submittedName>
</protein>
<keyword evidence="3" id="KW-1185">Reference proteome</keyword>
<comment type="caution">
    <text evidence="2">The sequence shown here is derived from an EMBL/GenBank/DDBJ whole genome shotgun (WGS) entry which is preliminary data.</text>
</comment>
<feature type="transmembrane region" description="Helical" evidence="1">
    <location>
        <begin position="210"/>
        <end position="230"/>
    </location>
</feature>
<feature type="transmembrane region" description="Helical" evidence="1">
    <location>
        <begin position="40"/>
        <end position="61"/>
    </location>
</feature>
<evidence type="ECO:0000313" key="2">
    <source>
        <dbReference type="EMBL" id="MFC7409758.1"/>
    </source>
</evidence>
<feature type="transmembrane region" description="Helical" evidence="1">
    <location>
        <begin position="73"/>
        <end position="91"/>
    </location>
</feature>
<feature type="transmembrane region" description="Helical" evidence="1">
    <location>
        <begin position="176"/>
        <end position="198"/>
    </location>
</feature>
<evidence type="ECO:0000256" key="1">
    <source>
        <dbReference type="SAM" id="Phobius"/>
    </source>
</evidence>
<dbReference type="NCBIfam" id="NF033734">
    <property type="entry name" value="MFS_ArsJ"/>
    <property type="match status" value="1"/>
</dbReference>
<dbReference type="SUPFAM" id="SSF103473">
    <property type="entry name" value="MFS general substrate transporter"/>
    <property type="match status" value="1"/>
</dbReference>
<feature type="transmembrane region" description="Helical" evidence="1">
    <location>
        <begin position="353"/>
        <end position="374"/>
    </location>
</feature>
<sequence length="406" mass="43223">MQHAARNYTVVTAAYWGFTLTDGALRMLVLLHFYRLGYSPFTLAFLFLLYEAAGILANLIGGWLATRYGITRMLTVGLTTQILGFTVLSLLNPAWTAAMSVAWVVLAQGICGVAKDLTKTASKSAIKVTQAAAKEQDNSQLFKWVAWFTGSKNAMKGVGFFLGGLLLQALGFQQALWAMAALLAVVLLGVVTSLPTMMGKSKASQSAKELFAKNAGINGLAAARVVLFGARDVWFVVGVPVFLYAQGWTFTMVGGFLAAWTIGYGLVQALAPTIVRRSADGLSTEVPAARLWSALLAVVPMGIAAAVALDVPHLQWVVVGGLGLFGVAFAVNSSVHSYLVLAYAGSEKAAEDVGFYYAANALGRFLGTLLSGLLYQWGGLLYALIGSAAMLVLCWLFTLYLPETQT</sequence>
<feature type="transmembrane region" description="Helical" evidence="1">
    <location>
        <begin position="315"/>
        <end position="341"/>
    </location>
</feature>
<dbReference type="EMBL" id="JBHTCA010000008">
    <property type="protein sequence ID" value="MFC7409758.1"/>
    <property type="molecule type" value="Genomic_DNA"/>
</dbReference>
<proteinExistence type="predicted"/>
<dbReference type="RefSeq" id="WP_382223868.1">
    <property type="nucleotide sequence ID" value="NZ_JBHTCA010000008.1"/>
</dbReference>
<dbReference type="InterPro" id="IPR036259">
    <property type="entry name" value="MFS_trans_sf"/>
</dbReference>
<organism evidence="2 3">
    <name type="scientific">Hydrogenophaga atypica</name>
    <dbReference type="NCBI Taxonomy" id="249409"/>
    <lineage>
        <taxon>Bacteria</taxon>
        <taxon>Pseudomonadati</taxon>
        <taxon>Pseudomonadota</taxon>
        <taxon>Betaproteobacteria</taxon>
        <taxon>Burkholderiales</taxon>
        <taxon>Comamonadaceae</taxon>
        <taxon>Hydrogenophaga</taxon>
    </lineage>
</organism>
<dbReference type="PANTHER" id="PTHR23547:SF1">
    <property type="entry name" value="MAJOR FACILITATOR SUPERFAMILY MFS_1"/>
    <property type="match status" value="1"/>
</dbReference>
<name>A0ABW2QK00_9BURK</name>
<keyword evidence="1" id="KW-1133">Transmembrane helix</keyword>
<reference evidence="3" key="1">
    <citation type="journal article" date="2019" name="Int. J. Syst. Evol. Microbiol.">
        <title>The Global Catalogue of Microorganisms (GCM) 10K type strain sequencing project: providing services to taxonomists for standard genome sequencing and annotation.</title>
        <authorList>
            <consortium name="The Broad Institute Genomics Platform"/>
            <consortium name="The Broad Institute Genome Sequencing Center for Infectious Disease"/>
            <person name="Wu L."/>
            <person name="Ma J."/>
        </authorList>
    </citation>
    <scope>NUCLEOTIDE SEQUENCE [LARGE SCALE GENOMIC DNA]</scope>
    <source>
        <strain evidence="3">CGMCC 1.12371</strain>
    </source>
</reference>
<keyword evidence="1" id="KW-0472">Membrane</keyword>
<feature type="transmembrane region" description="Helical" evidence="1">
    <location>
        <begin position="242"/>
        <end position="267"/>
    </location>
</feature>
<accession>A0ABW2QK00</accession>